<name>A0A2D2DJY5_9BURK</name>
<evidence type="ECO:0000256" key="3">
    <source>
        <dbReference type="ARBA" id="ARBA00023125"/>
    </source>
</evidence>
<dbReference type="SUPFAM" id="SSF46785">
    <property type="entry name" value="Winged helix' DNA-binding domain"/>
    <property type="match status" value="1"/>
</dbReference>
<feature type="domain" description="HTH lysR-type" evidence="5">
    <location>
        <begin position="1"/>
        <end position="59"/>
    </location>
</feature>
<evidence type="ECO:0000313" key="6">
    <source>
        <dbReference type="EMBL" id="ATQ75287.1"/>
    </source>
</evidence>
<dbReference type="PANTHER" id="PTHR30537">
    <property type="entry name" value="HTH-TYPE TRANSCRIPTIONAL REGULATOR"/>
    <property type="match status" value="1"/>
</dbReference>
<keyword evidence="4" id="KW-0804">Transcription</keyword>
<dbReference type="PRINTS" id="PR00039">
    <property type="entry name" value="HTHLYSR"/>
</dbReference>
<dbReference type="GO" id="GO:0003677">
    <property type="term" value="F:DNA binding"/>
    <property type="evidence" value="ECO:0007669"/>
    <property type="project" value="UniProtKB-KW"/>
</dbReference>
<dbReference type="RefSeq" id="WP_099875247.1">
    <property type="nucleotide sequence ID" value="NZ_CP024608.1"/>
</dbReference>
<dbReference type="PROSITE" id="PS50931">
    <property type="entry name" value="HTH_LYSR"/>
    <property type="match status" value="1"/>
</dbReference>
<comment type="similarity">
    <text evidence="1">Belongs to the LysR transcriptional regulatory family.</text>
</comment>
<dbReference type="Proteomes" id="UP000229897">
    <property type="component" value="Chromosome"/>
</dbReference>
<keyword evidence="7" id="KW-1185">Reference proteome</keyword>
<protein>
    <submittedName>
        <fullName evidence="6">LysR family transcriptional regulator</fullName>
    </submittedName>
</protein>
<dbReference type="Pfam" id="PF00126">
    <property type="entry name" value="HTH_1"/>
    <property type="match status" value="1"/>
</dbReference>
<proteinExistence type="inferred from homology"/>
<dbReference type="InterPro" id="IPR005119">
    <property type="entry name" value="LysR_subst-bd"/>
</dbReference>
<reference evidence="6" key="1">
    <citation type="submission" date="2017-10" db="EMBL/GenBank/DDBJ databases">
        <title>Massilia psychrophilum sp. nov., a novel purple-pigmented bacterium isolated from Tianshan glacier, Xinjiang Municipality, China.</title>
        <authorList>
            <person name="Wang H."/>
        </authorList>
    </citation>
    <scope>NUCLEOTIDE SEQUENCE [LARGE SCALE GENOMIC DNA]</scope>
    <source>
        <strain evidence="6">B2</strain>
    </source>
</reference>
<dbReference type="Pfam" id="PF03466">
    <property type="entry name" value="LysR_substrate"/>
    <property type="match status" value="1"/>
</dbReference>
<dbReference type="EMBL" id="CP024608">
    <property type="protein sequence ID" value="ATQ75287.1"/>
    <property type="molecule type" value="Genomic_DNA"/>
</dbReference>
<dbReference type="FunFam" id="1.10.10.10:FF:000001">
    <property type="entry name" value="LysR family transcriptional regulator"/>
    <property type="match status" value="1"/>
</dbReference>
<dbReference type="PANTHER" id="PTHR30537:SF80">
    <property type="entry name" value="TRANSCRIPTIONAL REGULATOR"/>
    <property type="match status" value="1"/>
</dbReference>
<organism evidence="6 7">
    <name type="scientific">Massilia violaceinigra</name>
    <dbReference type="NCBI Taxonomy" id="2045208"/>
    <lineage>
        <taxon>Bacteria</taxon>
        <taxon>Pseudomonadati</taxon>
        <taxon>Pseudomonadota</taxon>
        <taxon>Betaproteobacteria</taxon>
        <taxon>Burkholderiales</taxon>
        <taxon>Oxalobacteraceae</taxon>
        <taxon>Telluria group</taxon>
        <taxon>Massilia</taxon>
    </lineage>
</organism>
<gene>
    <name evidence="6" type="ORF">CR152_12760</name>
</gene>
<dbReference type="Gene3D" id="3.40.190.290">
    <property type="match status" value="1"/>
</dbReference>
<dbReference type="InterPro" id="IPR058163">
    <property type="entry name" value="LysR-type_TF_proteobact-type"/>
</dbReference>
<evidence type="ECO:0000259" key="5">
    <source>
        <dbReference type="PROSITE" id="PS50931"/>
    </source>
</evidence>
<dbReference type="Gene3D" id="1.10.10.10">
    <property type="entry name" value="Winged helix-like DNA-binding domain superfamily/Winged helix DNA-binding domain"/>
    <property type="match status" value="1"/>
</dbReference>
<dbReference type="AlphaFoldDB" id="A0A2D2DJY5"/>
<dbReference type="OrthoDB" id="9786526at2"/>
<evidence type="ECO:0000256" key="2">
    <source>
        <dbReference type="ARBA" id="ARBA00023015"/>
    </source>
</evidence>
<dbReference type="InterPro" id="IPR036390">
    <property type="entry name" value="WH_DNA-bd_sf"/>
</dbReference>
<dbReference type="GO" id="GO:0003700">
    <property type="term" value="F:DNA-binding transcription factor activity"/>
    <property type="evidence" value="ECO:0007669"/>
    <property type="project" value="InterPro"/>
</dbReference>
<dbReference type="KEGG" id="mass:CR152_12760"/>
<accession>A0A2D2DJY5</accession>
<evidence type="ECO:0000256" key="4">
    <source>
        <dbReference type="ARBA" id="ARBA00023163"/>
    </source>
</evidence>
<dbReference type="SUPFAM" id="SSF53850">
    <property type="entry name" value="Periplasmic binding protein-like II"/>
    <property type="match status" value="1"/>
</dbReference>
<dbReference type="CDD" id="cd08422">
    <property type="entry name" value="PBP2_CrgA_like"/>
    <property type="match status" value="1"/>
</dbReference>
<dbReference type="InterPro" id="IPR000847">
    <property type="entry name" value="LysR_HTH_N"/>
</dbReference>
<sequence length="304" mass="33314">MDTLRLMHLFTRTVDLGSLSAVAREAGTTQPTVSKAINALEAHLGVRLLERSTTGLLATAEGLRFHERARRLLDEYEDALADVRGHARQAQGLLRVNAPVALGQFHLNALAQEFLALHPDIEIELILDDRFVDLVGDGVDVAVRLGGPLPPDAVARTIAASPRSLVAAPSYLARHARIKRPDDLARHDFIRFAWLAAGDEMALQRGAEMVKVTTRGRYRVNNALAIRDSLLAGAGIGLCPHWLVHDLVQAGQLARVLPAWSGTPQHVALVYPSRRYQPARARLFMDFLAQRIGALPGWTATIDR</sequence>
<evidence type="ECO:0000256" key="1">
    <source>
        <dbReference type="ARBA" id="ARBA00009437"/>
    </source>
</evidence>
<keyword evidence="3" id="KW-0238">DNA-binding</keyword>
<evidence type="ECO:0000313" key="7">
    <source>
        <dbReference type="Proteomes" id="UP000229897"/>
    </source>
</evidence>
<dbReference type="InterPro" id="IPR036388">
    <property type="entry name" value="WH-like_DNA-bd_sf"/>
</dbReference>
<keyword evidence="2" id="KW-0805">Transcription regulation</keyword>